<dbReference type="RefSeq" id="XP_019858041.1">
    <property type="nucleotide sequence ID" value="XM_020002482.1"/>
</dbReference>
<evidence type="ECO:0000313" key="3">
    <source>
        <dbReference type="Proteomes" id="UP000007879"/>
    </source>
</evidence>
<sequence>MNILDATAEDISKALKRRGLPDAVINTLFENYIDGQSLLSLVADLDEFQHLVPQSALRMKIKKIVQELKEANNLLSFDSEDMSIKASQSTLESELLVAMGITSHFPEESGEIYELEEAISSQSFIKHPLSNKTTPQKPKRIKLSSDVDKKRLPIPCPLPTVFSKTVHMALTENKLGGTDKLRMLRESASFFYGICPVPKPAEYQDMSRALCDKYPSLKDLHAPNGEYWISVKEYLSQRFRNLRRNSDSIQTGLVAIASPSIPNSEPSKEATQNVVDEVSYKRNH</sequence>
<keyword evidence="3" id="KW-1185">Reference proteome</keyword>
<evidence type="ECO:0008006" key="4">
    <source>
        <dbReference type="Google" id="ProtNLM"/>
    </source>
</evidence>
<dbReference type="KEGG" id="aqu:109586304"/>
<reference evidence="2" key="2">
    <citation type="submission" date="2024-06" db="UniProtKB">
        <authorList>
            <consortium name="EnsemblMetazoa"/>
        </authorList>
    </citation>
    <scope>IDENTIFICATION</scope>
</reference>
<name>A0AAN0JM08_AMPQE</name>
<reference evidence="3" key="1">
    <citation type="journal article" date="2010" name="Nature">
        <title>The Amphimedon queenslandica genome and the evolution of animal complexity.</title>
        <authorList>
            <person name="Srivastava M."/>
            <person name="Simakov O."/>
            <person name="Chapman J."/>
            <person name="Fahey B."/>
            <person name="Gauthier M.E."/>
            <person name="Mitros T."/>
            <person name="Richards G.S."/>
            <person name="Conaco C."/>
            <person name="Dacre M."/>
            <person name="Hellsten U."/>
            <person name="Larroux C."/>
            <person name="Putnam N.H."/>
            <person name="Stanke M."/>
            <person name="Adamska M."/>
            <person name="Darling A."/>
            <person name="Degnan S.M."/>
            <person name="Oakley T.H."/>
            <person name="Plachetzki D.C."/>
            <person name="Zhai Y."/>
            <person name="Adamski M."/>
            <person name="Calcino A."/>
            <person name="Cummins S.F."/>
            <person name="Goodstein D.M."/>
            <person name="Harris C."/>
            <person name="Jackson D.J."/>
            <person name="Leys S.P."/>
            <person name="Shu S."/>
            <person name="Woodcroft B.J."/>
            <person name="Vervoort M."/>
            <person name="Kosik K.S."/>
            <person name="Manning G."/>
            <person name="Degnan B.M."/>
            <person name="Rokhsar D.S."/>
        </authorList>
    </citation>
    <scope>NUCLEOTIDE SEQUENCE [LARGE SCALE GENOMIC DNA]</scope>
</reference>
<feature type="region of interest" description="Disordered" evidence="1">
    <location>
        <begin position="258"/>
        <end position="284"/>
    </location>
</feature>
<dbReference type="GeneID" id="109586304"/>
<dbReference type="EnsemblMetazoa" id="XM_020002482.1">
    <property type="protein sequence ID" value="XP_019858041.1"/>
    <property type="gene ID" value="LOC109586304"/>
</dbReference>
<dbReference type="AlphaFoldDB" id="A0AAN0JM08"/>
<accession>A0AAN0JM08</accession>
<feature type="compositionally biased region" description="Polar residues" evidence="1">
    <location>
        <begin position="260"/>
        <end position="274"/>
    </location>
</feature>
<evidence type="ECO:0000256" key="1">
    <source>
        <dbReference type="SAM" id="MobiDB-lite"/>
    </source>
</evidence>
<proteinExistence type="predicted"/>
<dbReference type="Proteomes" id="UP000007879">
    <property type="component" value="Unassembled WGS sequence"/>
</dbReference>
<evidence type="ECO:0000313" key="2">
    <source>
        <dbReference type="EnsemblMetazoa" id="XP_019858041.1"/>
    </source>
</evidence>
<organism evidence="2 3">
    <name type="scientific">Amphimedon queenslandica</name>
    <name type="common">Sponge</name>
    <dbReference type="NCBI Taxonomy" id="400682"/>
    <lineage>
        <taxon>Eukaryota</taxon>
        <taxon>Metazoa</taxon>
        <taxon>Porifera</taxon>
        <taxon>Demospongiae</taxon>
        <taxon>Heteroscleromorpha</taxon>
        <taxon>Haplosclerida</taxon>
        <taxon>Niphatidae</taxon>
        <taxon>Amphimedon</taxon>
    </lineage>
</organism>
<protein>
    <recommendedName>
        <fullName evidence="4">SAM domain-containing protein</fullName>
    </recommendedName>
</protein>